<dbReference type="PANTHER" id="PTHR31920">
    <property type="entry name" value="B3 DOMAIN-CONTAINING"/>
    <property type="match status" value="1"/>
</dbReference>
<feature type="region of interest" description="Disordered" evidence="6">
    <location>
        <begin position="124"/>
        <end position="195"/>
    </location>
</feature>
<keyword evidence="3" id="KW-0238">DNA-binding</keyword>
<accession>A0A6P5MXX7</accession>
<evidence type="ECO:0000259" key="7">
    <source>
        <dbReference type="PROSITE" id="PS50863"/>
    </source>
</evidence>
<feature type="compositionally biased region" description="Basic and acidic residues" evidence="6">
    <location>
        <begin position="183"/>
        <end position="192"/>
    </location>
</feature>
<dbReference type="CDD" id="cd10017">
    <property type="entry name" value="B3_DNA"/>
    <property type="match status" value="2"/>
</dbReference>
<dbReference type="KEGG" id="adu:110276722"/>
<evidence type="ECO:0000256" key="3">
    <source>
        <dbReference type="ARBA" id="ARBA00023125"/>
    </source>
</evidence>
<dbReference type="GO" id="GO:0005634">
    <property type="term" value="C:nucleus"/>
    <property type="evidence" value="ECO:0007669"/>
    <property type="project" value="UniProtKB-SubCell"/>
</dbReference>
<reference evidence="9" key="2">
    <citation type="submission" date="2025-08" db="UniProtKB">
        <authorList>
            <consortium name="RefSeq"/>
        </authorList>
    </citation>
    <scope>IDENTIFICATION</scope>
    <source>
        <tissue evidence="9">Whole plant</tissue>
    </source>
</reference>
<protein>
    <submittedName>
        <fullName evidence="9">B3 domain-containing protein At4g01580-like</fullName>
    </submittedName>
</protein>
<dbReference type="Gene3D" id="2.40.330.10">
    <property type="entry name" value="DNA-binding pseudobarrel domain"/>
    <property type="match status" value="2"/>
</dbReference>
<gene>
    <name evidence="9" type="primary">LOC110276722</name>
</gene>
<keyword evidence="4" id="KW-0804">Transcription</keyword>
<evidence type="ECO:0000256" key="4">
    <source>
        <dbReference type="ARBA" id="ARBA00023163"/>
    </source>
</evidence>
<keyword evidence="8" id="KW-1185">Reference proteome</keyword>
<dbReference type="GO" id="GO:0003677">
    <property type="term" value="F:DNA binding"/>
    <property type="evidence" value="ECO:0007669"/>
    <property type="project" value="UniProtKB-KW"/>
</dbReference>
<evidence type="ECO:0000256" key="5">
    <source>
        <dbReference type="ARBA" id="ARBA00023242"/>
    </source>
</evidence>
<dbReference type="GeneID" id="110276722"/>
<dbReference type="Pfam" id="PF02362">
    <property type="entry name" value="B3"/>
    <property type="match status" value="2"/>
</dbReference>
<dbReference type="InterPro" id="IPR003340">
    <property type="entry name" value="B3_DNA-bd"/>
</dbReference>
<evidence type="ECO:0000313" key="8">
    <source>
        <dbReference type="Proteomes" id="UP000515211"/>
    </source>
</evidence>
<comment type="subcellular location">
    <subcellularLocation>
        <location evidence="1">Nucleus</location>
    </subcellularLocation>
</comment>
<name>A0A6P5MXX7_ARADU</name>
<feature type="domain" description="TF-B3" evidence="7">
    <location>
        <begin position="18"/>
        <end position="111"/>
    </location>
</feature>
<keyword evidence="2" id="KW-0805">Transcription regulation</keyword>
<dbReference type="SMART" id="SM01019">
    <property type="entry name" value="B3"/>
    <property type="match status" value="2"/>
</dbReference>
<dbReference type="RefSeq" id="XP_020989430.2">
    <property type="nucleotide sequence ID" value="XM_021133771.2"/>
</dbReference>
<evidence type="ECO:0000256" key="6">
    <source>
        <dbReference type="SAM" id="MobiDB-lite"/>
    </source>
</evidence>
<dbReference type="Proteomes" id="UP000515211">
    <property type="component" value="Chromosome 10"/>
</dbReference>
<reference evidence="8" key="1">
    <citation type="journal article" date="2016" name="Nat. Genet.">
        <title>The genome sequences of Arachis duranensis and Arachis ipaensis, the diploid ancestors of cultivated peanut.</title>
        <authorList>
            <person name="Bertioli D.J."/>
            <person name="Cannon S.B."/>
            <person name="Froenicke L."/>
            <person name="Huang G."/>
            <person name="Farmer A.D."/>
            <person name="Cannon E.K."/>
            <person name="Liu X."/>
            <person name="Gao D."/>
            <person name="Clevenger J."/>
            <person name="Dash S."/>
            <person name="Ren L."/>
            <person name="Moretzsohn M.C."/>
            <person name="Shirasawa K."/>
            <person name="Huang W."/>
            <person name="Vidigal B."/>
            <person name="Abernathy B."/>
            <person name="Chu Y."/>
            <person name="Niederhuth C.E."/>
            <person name="Umale P."/>
            <person name="Araujo A.C."/>
            <person name="Kozik A."/>
            <person name="Kim K.D."/>
            <person name="Burow M.D."/>
            <person name="Varshney R.K."/>
            <person name="Wang X."/>
            <person name="Zhang X."/>
            <person name="Barkley N."/>
            <person name="Guimaraes P.M."/>
            <person name="Isobe S."/>
            <person name="Guo B."/>
            <person name="Liao B."/>
            <person name="Stalker H.T."/>
            <person name="Schmitz R.J."/>
            <person name="Scheffler B.E."/>
            <person name="Leal-Bertioli S.C."/>
            <person name="Xun X."/>
            <person name="Jackson S.A."/>
            <person name="Michelmore R."/>
            <person name="Ozias-Akins P."/>
        </authorList>
    </citation>
    <scope>NUCLEOTIDE SEQUENCE [LARGE SCALE GENOMIC DNA]</scope>
    <source>
        <strain evidence="8">cv. V14167</strain>
    </source>
</reference>
<dbReference type="InterPro" id="IPR015300">
    <property type="entry name" value="DNA-bd_pseudobarrel_sf"/>
</dbReference>
<proteinExistence type="predicted"/>
<organism evidence="8 9">
    <name type="scientific">Arachis duranensis</name>
    <name type="common">Wild peanut</name>
    <dbReference type="NCBI Taxonomy" id="130453"/>
    <lineage>
        <taxon>Eukaryota</taxon>
        <taxon>Viridiplantae</taxon>
        <taxon>Streptophyta</taxon>
        <taxon>Embryophyta</taxon>
        <taxon>Tracheophyta</taxon>
        <taxon>Spermatophyta</taxon>
        <taxon>Magnoliopsida</taxon>
        <taxon>eudicotyledons</taxon>
        <taxon>Gunneridae</taxon>
        <taxon>Pentapetalae</taxon>
        <taxon>rosids</taxon>
        <taxon>fabids</taxon>
        <taxon>Fabales</taxon>
        <taxon>Fabaceae</taxon>
        <taxon>Papilionoideae</taxon>
        <taxon>50 kb inversion clade</taxon>
        <taxon>dalbergioids sensu lato</taxon>
        <taxon>Dalbergieae</taxon>
        <taxon>Pterocarpus clade</taxon>
        <taxon>Arachis</taxon>
    </lineage>
</organism>
<dbReference type="PANTHER" id="PTHR31920:SF108">
    <property type="entry name" value="B3 DOMAIN-CONTAINING TRANSCRIPTION FACTOR VRN1-LIKE"/>
    <property type="match status" value="1"/>
</dbReference>
<evidence type="ECO:0000313" key="9">
    <source>
        <dbReference type="RefSeq" id="XP_020989430.2"/>
    </source>
</evidence>
<evidence type="ECO:0000256" key="1">
    <source>
        <dbReference type="ARBA" id="ARBA00004123"/>
    </source>
</evidence>
<dbReference type="PROSITE" id="PS50863">
    <property type="entry name" value="B3"/>
    <property type="match status" value="2"/>
</dbReference>
<sequence>MDSSNFQRNKNSLSTVIRFFKIVLRKSLDNGYLKMPNKFCRKYGGDMPNPVKLLPPDGTEWRIDWTNRDGEILFDKGWKEFATFYTLENGHVLWFEYNGTSNIKVNIFDMTALEIDYPSNGRIGDDNSVEILDEPPPRRDRGRPKKKVIAEPKQSRASTSKKMKSAIKTKDKDKNPNTQNLKLHVENEKDGQSEETADLKLPIIQGARPDMDVVREAKKFKSKNPSFVIKIKQKHQTGLPANLPVCFFRMYFENTKQYAILRVGKKQWHATLIHYPNRKNALISHWRLFVEENNLKAGDVCIFELVNRQGPELKVHIRRSHD</sequence>
<dbReference type="SUPFAM" id="SSF101936">
    <property type="entry name" value="DNA-binding pseudobarrel domain"/>
    <property type="match status" value="2"/>
</dbReference>
<evidence type="ECO:0000256" key="2">
    <source>
        <dbReference type="ARBA" id="ARBA00023015"/>
    </source>
</evidence>
<feature type="domain" description="TF-B3" evidence="7">
    <location>
        <begin position="266"/>
        <end position="321"/>
    </location>
</feature>
<dbReference type="InterPro" id="IPR050655">
    <property type="entry name" value="Plant_B3_domain"/>
</dbReference>
<dbReference type="AlphaFoldDB" id="A0A6P5MXX7"/>
<keyword evidence="5" id="KW-0539">Nucleus</keyword>